<dbReference type="EMBL" id="LKAM01000001">
    <property type="protein sequence ID" value="KUM50699.1"/>
    <property type="molecule type" value="Genomic_DNA"/>
</dbReference>
<protein>
    <submittedName>
        <fullName evidence="2">Uncharacterized protein</fullName>
    </submittedName>
</protein>
<sequence>MRYPSIDMNDMFYMNEITMPKGSEHRVLSFFLMHPSINALIYECYFSFSLLMLLSCFTFLSLSYY</sequence>
<comment type="caution">
    <text evidence="2">The sequence shown here is derived from an EMBL/GenBank/DDBJ whole genome shotgun (WGS) entry which is preliminary data.</text>
</comment>
<geneLocation type="mitochondrion" evidence="2"/>
<gene>
    <name evidence="2" type="ORF">ABT39_MTgene543</name>
</gene>
<reference evidence="2" key="1">
    <citation type="journal article" date="2015" name="Genome Biol. Evol.">
        <title>Organellar Genomes of White Spruce (Picea glauca): Assembly and Annotation.</title>
        <authorList>
            <person name="Jackman S.D."/>
            <person name="Warren R.L."/>
            <person name="Gibb E.A."/>
            <person name="Vandervalk B.P."/>
            <person name="Mohamadi H."/>
            <person name="Chu J."/>
            <person name="Raymond A."/>
            <person name="Pleasance S."/>
            <person name="Coope R."/>
            <person name="Wildung M.R."/>
            <person name="Ritland C.E."/>
            <person name="Bousquet J."/>
            <person name="Jones S.J."/>
            <person name="Bohlmann J."/>
            <person name="Birol I."/>
        </authorList>
    </citation>
    <scope>NUCLEOTIDE SEQUENCE [LARGE SCALE GENOMIC DNA]</scope>
    <source>
        <tissue evidence="2">Flushing bud</tissue>
    </source>
</reference>
<dbReference type="AlphaFoldDB" id="A0A101M4B9"/>
<proteinExistence type="predicted"/>
<organism evidence="2">
    <name type="scientific">Picea glauca</name>
    <name type="common">White spruce</name>
    <name type="synonym">Pinus glauca</name>
    <dbReference type="NCBI Taxonomy" id="3330"/>
    <lineage>
        <taxon>Eukaryota</taxon>
        <taxon>Viridiplantae</taxon>
        <taxon>Streptophyta</taxon>
        <taxon>Embryophyta</taxon>
        <taxon>Tracheophyta</taxon>
        <taxon>Spermatophyta</taxon>
        <taxon>Pinopsida</taxon>
        <taxon>Pinidae</taxon>
        <taxon>Conifers I</taxon>
        <taxon>Pinales</taxon>
        <taxon>Pinaceae</taxon>
        <taxon>Picea</taxon>
    </lineage>
</organism>
<keyword evidence="1" id="KW-0812">Transmembrane</keyword>
<evidence type="ECO:0000313" key="2">
    <source>
        <dbReference type="EMBL" id="KUM50699.1"/>
    </source>
</evidence>
<keyword evidence="1" id="KW-0472">Membrane</keyword>
<feature type="transmembrane region" description="Helical" evidence="1">
    <location>
        <begin position="39"/>
        <end position="62"/>
    </location>
</feature>
<accession>A0A101M4B9</accession>
<keyword evidence="1" id="KW-1133">Transmembrane helix</keyword>
<name>A0A101M4B9_PICGL</name>
<evidence type="ECO:0000256" key="1">
    <source>
        <dbReference type="SAM" id="Phobius"/>
    </source>
</evidence>
<keyword evidence="2" id="KW-0496">Mitochondrion</keyword>